<keyword evidence="2" id="KW-1185">Reference proteome</keyword>
<gene>
    <name evidence="1" type="ORF">KK060_18855</name>
</gene>
<proteinExistence type="predicted"/>
<dbReference type="InterPro" id="IPR013078">
    <property type="entry name" value="His_Pase_superF_clade-1"/>
</dbReference>
<protein>
    <submittedName>
        <fullName evidence="1">Histidine phosphatase family protein</fullName>
    </submittedName>
</protein>
<dbReference type="SUPFAM" id="SSF53254">
    <property type="entry name" value="Phosphoglycerate mutase-like"/>
    <property type="match status" value="1"/>
</dbReference>
<dbReference type="Proteomes" id="UP000772618">
    <property type="component" value="Unassembled WGS sequence"/>
</dbReference>
<dbReference type="Gene3D" id="3.40.50.1240">
    <property type="entry name" value="Phosphoglycerate mutase-like"/>
    <property type="match status" value="1"/>
</dbReference>
<dbReference type="SMART" id="SM00855">
    <property type="entry name" value="PGAM"/>
    <property type="match status" value="1"/>
</dbReference>
<dbReference type="Pfam" id="PF00300">
    <property type="entry name" value="His_Phos_1"/>
    <property type="match status" value="1"/>
</dbReference>
<reference evidence="1 2" key="1">
    <citation type="submission" date="2021-05" db="EMBL/GenBank/DDBJ databases">
        <title>A Polyphasic approach of four new species of the genus Ohtaekwangia: Ohtaekwangia histidinii sp. nov., Ohtaekwangia cretensis sp. nov., Ohtaekwangia indiensis sp. nov., Ohtaekwangia reichenbachii sp. nov. from diverse environment.</title>
        <authorList>
            <person name="Octaviana S."/>
        </authorList>
    </citation>
    <scope>NUCLEOTIDE SEQUENCE [LARGE SCALE GENOMIC DNA]</scope>
    <source>
        <strain evidence="1 2">PWU20</strain>
    </source>
</reference>
<evidence type="ECO:0000313" key="1">
    <source>
        <dbReference type="EMBL" id="MBT1705358.1"/>
    </source>
</evidence>
<dbReference type="EMBL" id="JAHESD010000053">
    <property type="protein sequence ID" value="MBT1705358.1"/>
    <property type="molecule type" value="Genomic_DNA"/>
</dbReference>
<dbReference type="PANTHER" id="PTHR47623:SF1">
    <property type="entry name" value="OS09G0287300 PROTEIN"/>
    <property type="match status" value="1"/>
</dbReference>
<comment type="caution">
    <text evidence="1">The sequence shown here is derived from an EMBL/GenBank/DDBJ whole genome shotgun (WGS) entry which is preliminary data.</text>
</comment>
<dbReference type="RefSeq" id="WP_254155308.1">
    <property type="nucleotide sequence ID" value="NZ_JAHESD010000053.1"/>
</dbReference>
<organism evidence="1 2">
    <name type="scientific">Chryseosolibacter indicus</name>
    <dbReference type="NCBI Taxonomy" id="2782351"/>
    <lineage>
        <taxon>Bacteria</taxon>
        <taxon>Pseudomonadati</taxon>
        <taxon>Bacteroidota</taxon>
        <taxon>Cytophagia</taxon>
        <taxon>Cytophagales</taxon>
        <taxon>Chryseotaleaceae</taxon>
        <taxon>Chryseosolibacter</taxon>
    </lineage>
</organism>
<evidence type="ECO:0000313" key="2">
    <source>
        <dbReference type="Proteomes" id="UP000772618"/>
    </source>
</evidence>
<name>A0ABS5VV93_9BACT</name>
<dbReference type="InterPro" id="IPR029033">
    <property type="entry name" value="His_PPase_superfam"/>
</dbReference>
<accession>A0ABS5VV93</accession>
<sequence>MPKHLFLLRHAESIEKQIRQQDKDRELSTNGVKEAMQIGSYLLKESIYPDFIFTSNATRTTATTQLVADIIKFDINKISAEDELYDASVRTFLEFITRIDDSYSSVLCVGHNPVISYLAEYLTKAEIGSMATGSLASIKFNFNSWREASEGTGELLNYVAPSMLLID</sequence>
<dbReference type="PANTHER" id="PTHR47623">
    <property type="entry name" value="OS09G0287300 PROTEIN"/>
    <property type="match status" value="1"/>
</dbReference>
<dbReference type="CDD" id="cd07067">
    <property type="entry name" value="HP_PGM_like"/>
    <property type="match status" value="1"/>
</dbReference>